<keyword evidence="3" id="KW-1185">Reference proteome</keyword>
<dbReference type="RefSeq" id="WP_110376681.1">
    <property type="nucleotide sequence ID" value="NZ_JAHBRY010000003.1"/>
</dbReference>
<dbReference type="PANTHER" id="PTHR48207">
    <property type="entry name" value="SUCCINATE--HYDROXYMETHYLGLUTARATE COA-TRANSFERASE"/>
    <property type="match status" value="1"/>
</dbReference>
<dbReference type="PANTHER" id="PTHR48207:SF3">
    <property type="entry name" value="SUCCINATE--HYDROXYMETHYLGLUTARATE COA-TRANSFERASE"/>
    <property type="match status" value="1"/>
</dbReference>
<comment type="caution">
    <text evidence="2">The sequence shown here is derived from an EMBL/GenBank/DDBJ whole genome shotgun (WGS) entry which is preliminary data.</text>
</comment>
<dbReference type="GO" id="GO:0008410">
    <property type="term" value="F:CoA-transferase activity"/>
    <property type="evidence" value="ECO:0007669"/>
    <property type="project" value="TreeGrafter"/>
</dbReference>
<dbReference type="EMBL" id="QJJK01000010">
    <property type="protein sequence ID" value="PXW55071.1"/>
    <property type="molecule type" value="Genomic_DNA"/>
</dbReference>
<sequence length="379" mass="40371">MKALPLDGIRVIELGSTVAAPAAARLLADFGADVVKIEPPEGDHLRRWGELAPDGTSWWFKSHNRNKSFVCLDLRQRDDRLRARELILGADAVIENFRPGVMAGWGMGYAELAAEHPGLIYVSISGYGQDGPKAERPGFGHIAEGISGFRYVTGYEDRPPVRVGLSVGDEIAALYAAFGTLAALQARRRDGRGDHIDVSLVEGLFSLSEALLPEYAHAGRVTERAGNRYLRAAPSGIYTTADGRHLSIAANSEPIFRRLCAAMGQEGTAADPRFATNQARIGHSAALDDIISAWAGARALEPALAILAAAGVPAGPVNSIADIVADPHFQARGAIAEVSSDDGDRIATPGLVPRLRNHPGRLAHAARAVGADQHRVDER</sequence>
<reference evidence="2 3" key="1">
    <citation type="submission" date="2018-05" db="EMBL/GenBank/DDBJ databases">
        <title>Genomic Encyclopedia of Type Strains, Phase IV (KMG-IV): sequencing the most valuable type-strain genomes for metagenomic binning, comparative biology and taxonomic classification.</title>
        <authorList>
            <person name="Goeker M."/>
        </authorList>
    </citation>
    <scope>NUCLEOTIDE SEQUENCE [LARGE SCALE GENOMIC DNA]</scope>
    <source>
        <strain evidence="2 3">DSM 6462</strain>
    </source>
</reference>
<accession>A0A2V3TYS8</accession>
<dbReference type="AlphaFoldDB" id="A0A2V3TYS8"/>
<evidence type="ECO:0000256" key="1">
    <source>
        <dbReference type="ARBA" id="ARBA00022679"/>
    </source>
</evidence>
<evidence type="ECO:0000313" key="3">
    <source>
        <dbReference type="Proteomes" id="UP000248021"/>
    </source>
</evidence>
<name>A0A2V3TYS8_9HYPH</name>
<evidence type="ECO:0000313" key="2">
    <source>
        <dbReference type="EMBL" id="PXW55071.1"/>
    </source>
</evidence>
<dbReference type="InterPro" id="IPR050483">
    <property type="entry name" value="CoA-transferase_III_domain"/>
</dbReference>
<dbReference type="Pfam" id="PF02515">
    <property type="entry name" value="CoA_transf_3"/>
    <property type="match status" value="1"/>
</dbReference>
<dbReference type="Proteomes" id="UP000248021">
    <property type="component" value="Unassembled WGS sequence"/>
</dbReference>
<dbReference type="InterPro" id="IPR023606">
    <property type="entry name" value="CoA-Trfase_III_dom_1_sf"/>
</dbReference>
<dbReference type="InterPro" id="IPR003673">
    <property type="entry name" value="CoA-Trfase_fam_III"/>
</dbReference>
<dbReference type="SUPFAM" id="SSF89796">
    <property type="entry name" value="CoA-transferase family III (CaiB/BaiF)"/>
    <property type="match status" value="1"/>
</dbReference>
<gene>
    <name evidence="2" type="ORF">C7450_1108</name>
</gene>
<dbReference type="Gene3D" id="3.30.1540.10">
    <property type="entry name" value="formyl-coa transferase, domain 3"/>
    <property type="match status" value="1"/>
</dbReference>
<dbReference type="InterPro" id="IPR044855">
    <property type="entry name" value="CoA-Trfase_III_dom3_sf"/>
</dbReference>
<keyword evidence="1 2" id="KW-0808">Transferase</keyword>
<protein>
    <submittedName>
        <fullName evidence="2">Formyl-CoA transferase</fullName>
    </submittedName>
</protein>
<organism evidence="2 3">
    <name type="scientific">Chelatococcus asaccharovorans</name>
    <dbReference type="NCBI Taxonomy" id="28210"/>
    <lineage>
        <taxon>Bacteria</taxon>
        <taxon>Pseudomonadati</taxon>
        <taxon>Pseudomonadota</taxon>
        <taxon>Alphaproteobacteria</taxon>
        <taxon>Hyphomicrobiales</taxon>
        <taxon>Chelatococcaceae</taxon>
        <taxon>Chelatococcus</taxon>
    </lineage>
</organism>
<dbReference type="Gene3D" id="3.40.50.10540">
    <property type="entry name" value="Crotonobetainyl-coa:carnitine coa-transferase, domain 1"/>
    <property type="match status" value="1"/>
</dbReference>
<dbReference type="OrthoDB" id="9806585at2"/>
<proteinExistence type="predicted"/>